<dbReference type="Proteomes" id="UP001596220">
    <property type="component" value="Unassembled WGS sequence"/>
</dbReference>
<reference evidence="4" key="1">
    <citation type="journal article" date="2019" name="Int. J. Syst. Evol. Microbiol.">
        <title>The Global Catalogue of Microorganisms (GCM) 10K type strain sequencing project: providing services to taxonomists for standard genome sequencing and annotation.</title>
        <authorList>
            <consortium name="The Broad Institute Genomics Platform"/>
            <consortium name="The Broad Institute Genome Sequencing Center for Infectious Disease"/>
            <person name="Wu L."/>
            <person name="Ma J."/>
        </authorList>
    </citation>
    <scope>NUCLEOTIDE SEQUENCE [LARGE SCALE GENOMIC DNA]</scope>
    <source>
        <strain evidence="4">CGMCC 4.7246</strain>
    </source>
</reference>
<evidence type="ECO:0000313" key="4">
    <source>
        <dbReference type="Proteomes" id="UP001596220"/>
    </source>
</evidence>
<feature type="chain" id="PRO_5047540450" evidence="2">
    <location>
        <begin position="37"/>
        <end position="68"/>
    </location>
</feature>
<organism evidence="3 4">
    <name type="scientific">Saccharothrix lopnurensis</name>
    <dbReference type="NCBI Taxonomy" id="1670621"/>
    <lineage>
        <taxon>Bacteria</taxon>
        <taxon>Bacillati</taxon>
        <taxon>Actinomycetota</taxon>
        <taxon>Actinomycetes</taxon>
        <taxon>Pseudonocardiales</taxon>
        <taxon>Pseudonocardiaceae</taxon>
        <taxon>Saccharothrix</taxon>
    </lineage>
</organism>
<accession>A0ABW1P049</accession>
<gene>
    <name evidence="3" type="ORF">ACFP3R_05630</name>
</gene>
<sequence length="68" mass="6949">MTKPEKKERGAVPVGRRAKRAVVPAALVLVFMTAVAAPACATTALEKSTSAPATVSQPGPSSLSMLWG</sequence>
<name>A0ABW1P049_9PSEU</name>
<feature type="signal peptide" evidence="2">
    <location>
        <begin position="1"/>
        <end position="36"/>
    </location>
</feature>
<dbReference type="EMBL" id="JBHSQO010000004">
    <property type="protein sequence ID" value="MFC6088746.1"/>
    <property type="molecule type" value="Genomic_DNA"/>
</dbReference>
<evidence type="ECO:0000256" key="1">
    <source>
        <dbReference type="SAM" id="MobiDB-lite"/>
    </source>
</evidence>
<comment type="caution">
    <text evidence="3">The sequence shown here is derived from an EMBL/GenBank/DDBJ whole genome shotgun (WGS) entry which is preliminary data.</text>
</comment>
<evidence type="ECO:0000256" key="2">
    <source>
        <dbReference type="SAM" id="SignalP"/>
    </source>
</evidence>
<protein>
    <submittedName>
        <fullName evidence="3">Uncharacterized protein</fullName>
    </submittedName>
</protein>
<keyword evidence="2" id="KW-0732">Signal</keyword>
<feature type="region of interest" description="Disordered" evidence="1">
    <location>
        <begin position="46"/>
        <end position="68"/>
    </location>
</feature>
<evidence type="ECO:0000313" key="3">
    <source>
        <dbReference type="EMBL" id="MFC6088746.1"/>
    </source>
</evidence>
<dbReference type="RefSeq" id="WP_380633504.1">
    <property type="nucleotide sequence ID" value="NZ_JBHSQO010000004.1"/>
</dbReference>
<keyword evidence="4" id="KW-1185">Reference proteome</keyword>
<proteinExistence type="predicted"/>